<evidence type="ECO:0000256" key="4">
    <source>
        <dbReference type="PROSITE-ProRule" id="PRU00169"/>
    </source>
</evidence>
<organism evidence="8 9">
    <name type="scientific">Massilia pinisoli</name>
    <dbReference type="NCBI Taxonomy" id="1772194"/>
    <lineage>
        <taxon>Bacteria</taxon>
        <taxon>Pseudomonadati</taxon>
        <taxon>Pseudomonadota</taxon>
        <taxon>Betaproteobacteria</taxon>
        <taxon>Burkholderiales</taxon>
        <taxon>Oxalobacteraceae</taxon>
        <taxon>Telluria group</taxon>
        <taxon>Massilia</taxon>
    </lineage>
</organism>
<feature type="domain" description="Response regulatory" evidence="6">
    <location>
        <begin position="567"/>
        <end position="683"/>
    </location>
</feature>
<feature type="domain" description="PAC" evidence="7">
    <location>
        <begin position="259"/>
        <end position="314"/>
    </location>
</feature>
<protein>
    <recommendedName>
        <fullName evidence="2">histidine kinase</fullName>
        <ecNumber evidence="2">2.7.13.3</ecNumber>
    </recommendedName>
</protein>
<evidence type="ECO:0000259" key="6">
    <source>
        <dbReference type="PROSITE" id="PS50110"/>
    </source>
</evidence>
<dbReference type="SMART" id="SM00448">
    <property type="entry name" value="REC"/>
    <property type="match status" value="1"/>
</dbReference>
<dbReference type="Gene3D" id="3.40.50.2300">
    <property type="match status" value="1"/>
</dbReference>
<dbReference type="CDD" id="cd17580">
    <property type="entry name" value="REC_2_DhkD-like"/>
    <property type="match status" value="1"/>
</dbReference>
<dbReference type="Gene3D" id="3.30.450.20">
    <property type="entry name" value="PAS domain"/>
    <property type="match status" value="2"/>
</dbReference>
<dbReference type="SUPFAM" id="SSF52172">
    <property type="entry name" value="CheY-like"/>
    <property type="match status" value="1"/>
</dbReference>
<dbReference type="InterPro" id="IPR011006">
    <property type="entry name" value="CheY-like_superfamily"/>
</dbReference>
<gene>
    <name evidence="8" type="ORF">NX784_16645</name>
</gene>
<comment type="catalytic activity">
    <reaction evidence="1">
        <text>ATP + protein L-histidine = ADP + protein N-phospho-L-histidine.</text>
        <dbReference type="EC" id="2.7.13.3"/>
    </reaction>
</comment>
<keyword evidence="9" id="KW-1185">Reference proteome</keyword>
<dbReference type="EC" id="2.7.13.3" evidence="2"/>
<dbReference type="SMART" id="SM00388">
    <property type="entry name" value="HisKA"/>
    <property type="match status" value="1"/>
</dbReference>
<dbReference type="PROSITE" id="PS50113">
    <property type="entry name" value="PAC"/>
    <property type="match status" value="1"/>
</dbReference>
<evidence type="ECO:0000256" key="2">
    <source>
        <dbReference type="ARBA" id="ARBA00012438"/>
    </source>
</evidence>
<evidence type="ECO:0000259" key="7">
    <source>
        <dbReference type="PROSITE" id="PS50113"/>
    </source>
</evidence>
<dbReference type="InterPro" id="IPR001610">
    <property type="entry name" value="PAC"/>
</dbReference>
<dbReference type="InterPro" id="IPR001789">
    <property type="entry name" value="Sig_transdc_resp-reg_receiver"/>
</dbReference>
<dbReference type="InterPro" id="IPR003661">
    <property type="entry name" value="HisK_dim/P_dom"/>
</dbReference>
<dbReference type="SUPFAM" id="SSF55874">
    <property type="entry name" value="ATPase domain of HSP90 chaperone/DNA topoisomerase II/histidine kinase"/>
    <property type="match status" value="1"/>
</dbReference>
<dbReference type="Pfam" id="PF00072">
    <property type="entry name" value="Response_reg"/>
    <property type="match status" value="1"/>
</dbReference>
<dbReference type="InterPro" id="IPR004358">
    <property type="entry name" value="Sig_transdc_His_kin-like_C"/>
</dbReference>
<dbReference type="RefSeq" id="WP_258817816.1">
    <property type="nucleotide sequence ID" value="NZ_JANUGW010000012.1"/>
</dbReference>
<evidence type="ECO:0000313" key="9">
    <source>
        <dbReference type="Proteomes" id="UP001204151"/>
    </source>
</evidence>
<dbReference type="InterPro" id="IPR036890">
    <property type="entry name" value="HATPase_C_sf"/>
</dbReference>
<name>A0ABT1ZTI8_9BURK</name>
<evidence type="ECO:0000256" key="3">
    <source>
        <dbReference type="ARBA" id="ARBA00022553"/>
    </source>
</evidence>
<sequence length="686" mass="75159">MQEDGRWSDQAALHPDLPDSAGPLMFLSAGGDMGAMMRAHDWSASPLGHPRAWPQALRTVVGLLLNSKFPMFVAWGPELGFLYNDSYREILGDKHPAALGGRFHDIWSEIWPDISPLIERALRGEATYADRLYLVMNRHGYDEPTWFTFSYSPVRDETGAIPGMYCAVVEVTDQVLAEQYRDEENERLRGLFAQAPGIMAVLRGPEHVFELTNQSYMQLIGHRAIVGKRARDALPEIVGQGFLELLDRVYTTGEPFVGHALPVRLQREPDGPLDERYVDFVYQPIRDANGQVNGIFVEGSDVTDRKLVEDELRAANRQKDQFLAMLAHELRNPLAPIMTAAQLLKLGRLDVKSTANASEIIVRQAEHMTDLVNDLLDVSRVTRGLVTLEKEELDLNAIVAAAVEQVRPLIDTRRHALTLQPSDRPVHVTGDRTRLVQVISNILNNAAKYTAPGGRIALAVTVDDGQATVAVRDNGMGIAPEVLPYIFDLFTQAERTPDRSQGGLGIGLALVKSLVGLHGGTVQARSDGLGQGSEFSISLPCCAARPPAQARDVGGDAATVPDNGRLRVLVVDDNADAAQMLAALLEAHGHVVSVEYDGRGALARARAEHPDVLLLDIGLPDMDGYELARRLRAQPENTAATLVALTGYGQNQDREDAQQAGFDHYLVKPADLNEVNEVLALAEARR</sequence>
<dbReference type="InterPro" id="IPR035965">
    <property type="entry name" value="PAS-like_dom_sf"/>
</dbReference>
<dbReference type="Gene3D" id="1.10.287.130">
    <property type="match status" value="1"/>
</dbReference>
<dbReference type="PRINTS" id="PR00344">
    <property type="entry name" value="BCTRLSENSOR"/>
</dbReference>
<feature type="modified residue" description="4-aspartylphosphate" evidence="4">
    <location>
        <position position="616"/>
    </location>
</feature>
<dbReference type="Gene3D" id="3.30.565.10">
    <property type="entry name" value="Histidine kinase-like ATPase, C-terminal domain"/>
    <property type="match status" value="1"/>
</dbReference>
<dbReference type="SMART" id="SM00086">
    <property type="entry name" value="PAC"/>
    <property type="match status" value="2"/>
</dbReference>
<comment type="caution">
    <text evidence="8">The sequence shown here is derived from an EMBL/GenBank/DDBJ whole genome shotgun (WGS) entry which is preliminary data.</text>
</comment>
<dbReference type="CDD" id="cd00082">
    <property type="entry name" value="HisKA"/>
    <property type="match status" value="1"/>
</dbReference>
<dbReference type="Pfam" id="PF08448">
    <property type="entry name" value="PAS_4"/>
    <property type="match status" value="2"/>
</dbReference>
<dbReference type="InterPro" id="IPR000700">
    <property type="entry name" value="PAS-assoc_C"/>
</dbReference>
<dbReference type="SMART" id="SM00387">
    <property type="entry name" value="HATPase_c"/>
    <property type="match status" value="1"/>
</dbReference>
<accession>A0ABT1ZTI8</accession>
<dbReference type="EMBL" id="JANUGW010000012">
    <property type="protein sequence ID" value="MCS0583221.1"/>
    <property type="molecule type" value="Genomic_DNA"/>
</dbReference>
<dbReference type="InterPro" id="IPR013656">
    <property type="entry name" value="PAS_4"/>
</dbReference>
<evidence type="ECO:0000313" key="8">
    <source>
        <dbReference type="EMBL" id="MCS0583221.1"/>
    </source>
</evidence>
<dbReference type="Pfam" id="PF00512">
    <property type="entry name" value="HisKA"/>
    <property type="match status" value="1"/>
</dbReference>
<reference evidence="8 9" key="1">
    <citation type="submission" date="2022-08" db="EMBL/GenBank/DDBJ databases">
        <title>Reclassification of Massilia species as members of the genera Telluria, Duganella, Pseudoduganella, Mokoshia gen. nov. and Zemynaea gen. nov. using orthogonal and non-orthogonal genome-based approaches.</title>
        <authorList>
            <person name="Bowman J.P."/>
        </authorList>
    </citation>
    <scope>NUCLEOTIDE SEQUENCE [LARGE SCALE GENOMIC DNA]</scope>
    <source>
        <strain evidence="8 9">JCM 31316</strain>
    </source>
</reference>
<evidence type="ECO:0000256" key="1">
    <source>
        <dbReference type="ARBA" id="ARBA00000085"/>
    </source>
</evidence>
<dbReference type="PROSITE" id="PS50110">
    <property type="entry name" value="RESPONSE_REGULATORY"/>
    <property type="match status" value="1"/>
</dbReference>
<dbReference type="PANTHER" id="PTHR43547">
    <property type="entry name" value="TWO-COMPONENT HISTIDINE KINASE"/>
    <property type="match status" value="1"/>
</dbReference>
<feature type="domain" description="Histidine kinase" evidence="5">
    <location>
        <begin position="325"/>
        <end position="543"/>
    </location>
</feature>
<dbReference type="Pfam" id="PF02518">
    <property type="entry name" value="HATPase_c"/>
    <property type="match status" value="1"/>
</dbReference>
<dbReference type="SUPFAM" id="SSF55785">
    <property type="entry name" value="PYP-like sensor domain (PAS domain)"/>
    <property type="match status" value="2"/>
</dbReference>
<dbReference type="InterPro" id="IPR036097">
    <property type="entry name" value="HisK_dim/P_sf"/>
</dbReference>
<dbReference type="Proteomes" id="UP001204151">
    <property type="component" value="Unassembled WGS sequence"/>
</dbReference>
<dbReference type="PANTHER" id="PTHR43547:SF2">
    <property type="entry name" value="HYBRID SIGNAL TRANSDUCTION HISTIDINE KINASE C"/>
    <property type="match status" value="1"/>
</dbReference>
<dbReference type="PROSITE" id="PS50109">
    <property type="entry name" value="HIS_KIN"/>
    <property type="match status" value="1"/>
</dbReference>
<dbReference type="SUPFAM" id="SSF47384">
    <property type="entry name" value="Homodimeric domain of signal transducing histidine kinase"/>
    <property type="match status" value="1"/>
</dbReference>
<dbReference type="InterPro" id="IPR003594">
    <property type="entry name" value="HATPase_dom"/>
</dbReference>
<evidence type="ECO:0000259" key="5">
    <source>
        <dbReference type="PROSITE" id="PS50109"/>
    </source>
</evidence>
<dbReference type="InterPro" id="IPR005467">
    <property type="entry name" value="His_kinase_dom"/>
</dbReference>
<keyword evidence="3 4" id="KW-0597">Phosphoprotein</keyword>
<proteinExistence type="predicted"/>
<dbReference type="CDD" id="cd00075">
    <property type="entry name" value="HATPase"/>
    <property type="match status" value="1"/>
</dbReference>